<feature type="domain" description="VOC" evidence="1">
    <location>
        <begin position="137"/>
        <end position="254"/>
    </location>
</feature>
<dbReference type="RefSeq" id="WP_091522612.1">
    <property type="nucleotide sequence ID" value="NZ_FORF01000013.1"/>
</dbReference>
<dbReference type="EMBL" id="FORF01000013">
    <property type="protein sequence ID" value="SFJ23913.1"/>
    <property type="molecule type" value="Genomic_DNA"/>
</dbReference>
<dbReference type="CDD" id="cd07247">
    <property type="entry name" value="SgaA_N_like"/>
    <property type="match status" value="2"/>
</dbReference>
<dbReference type="PANTHER" id="PTHR33993">
    <property type="entry name" value="GLYOXALASE-RELATED"/>
    <property type="match status" value="1"/>
</dbReference>
<feature type="domain" description="VOC" evidence="1">
    <location>
        <begin position="7"/>
        <end position="124"/>
    </location>
</feature>
<sequence length="262" mass="28021">MRNRQGDFIWYELMTSDPEAARAFYQAVMGWSSDKFGDPASDYQVFSASDMPVAGLLQTPSEAADNGAHPSWFGYIGVDDVDATSLRMAQAGGTVHLAPRSIPGVGRFAMLSDPQGAALYVMRGEPDETSGSFDAQKPGHCQWNELATRDPEAALSFYGEQFGWQKGQAMPMDDLGDYQMFQQNGVDIGAVMKAQSGMPSTWVFYFGVDDIDNAATSIAAHGGQIHHGPADVPGGSRIIVATDPQGAMFGLVGPAQDVKAQP</sequence>
<proteinExistence type="predicted"/>
<evidence type="ECO:0000313" key="2">
    <source>
        <dbReference type="EMBL" id="SFJ23913.1"/>
    </source>
</evidence>
<gene>
    <name evidence="2" type="ORF">SAMN03080618_02406</name>
</gene>
<dbReference type="PANTHER" id="PTHR33993:SF14">
    <property type="entry name" value="GB|AAF24581.1"/>
    <property type="match status" value="1"/>
</dbReference>
<dbReference type="Proteomes" id="UP000242763">
    <property type="component" value="Unassembled WGS sequence"/>
</dbReference>
<dbReference type="SUPFAM" id="SSF54593">
    <property type="entry name" value="Glyoxalase/Bleomycin resistance protein/Dihydroxybiphenyl dioxygenase"/>
    <property type="match status" value="2"/>
</dbReference>
<dbReference type="InterPro" id="IPR004360">
    <property type="entry name" value="Glyas_Fos-R_dOase_dom"/>
</dbReference>
<reference evidence="3" key="1">
    <citation type="submission" date="2016-10" db="EMBL/GenBank/DDBJ databases">
        <authorList>
            <person name="Varghese N."/>
            <person name="Submissions S."/>
        </authorList>
    </citation>
    <scope>NUCLEOTIDE SEQUENCE [LARGE SCALE GENOMIC DNA]</scope>
    <source>
        <strain evidence="3">DSM 21857</strain>
    </source>
</reference>
<evidence type="ECO:0000313" key="3">
    <source>
        <dbReference type="Proteomes" id="UP000242763"/>
    </source>
</evidence>
<keyword evidence="3" id="KW-1185">Reference proteome</keyword>
<name>A0A1I3PR17_9HYPH</name>
<dbReference type="InterPro" id="IPR037523">
    <property type="entry name" value="VOC_core"/>
</dbReference>
<organism evidence="2 3">
    <name type="scientific">Aquamicrobium aerolatum DSM 21857</name>
    <dbReference type="NCBI Taxonomy" id="1121003"/>
    <lineage>
        <taxon>Bacteria</taxon>
        <taxon>Pseudomonadati</taxon>
        <taxon>Pseudomonadota</taxon>
        <taxon>Alphaproteobacteria</taxon>
        <taxon>Hyphomicrobiales</taxon>
        <taxon>Phyllobacteriaceae</taxon>
        <taxon>Aerobium</taxon>
    </lineage>
</organism>
<dbReference type="OrthoDB" id="9793039at2"/>
<protein>
    <recommendedName>
        <fullName evidence="1">VOC domain-containing protein</fullName>
    </recommendedName>
</protein>
<dbReference type="Pfam" id="PF00903">
    <property type="entry name" value="Glyoxalase"/>
    <property type="match status" value="2"/>
</dbReference>
<evidence type="ECO:0000259" key="1">
    <source>
        <dbReference type="PROSITE" id="PS51819"/>
    </source>
</evidence>
<dbReference type="Gene3D" id="3.10.180.10">
    <property type="entry name" value="2,3-Dihydroxybiphenyl 1,2-Dioxygenase, domain 1"/>
    <property type="match status" value="2"/>
</dbReference>
<dbReference type="STRING" id="1121003.SAMN03080618_02406"/>
<accession>A0A1I3PR17</accession>
<dbReference type="InterPro" id="IPR052164">
    <property type="entry name" value="Anthracycline_SecMetBiosynth"/>
</dbReference>
<dbReference type="InterPro" id="IPR029068">
    <property type="entry name" value="Glyas_Bleomycin-R_OHBP_Dase"/>
</dbReference>
<dbReference type="AlphaFoldDB" id="A0A1I3PR17"/>
<dbReference type="PROSITE" id="PS51819">
    <property type="entry name" value="VOC"/>
    <property type="match status" value="2"/>
</dbReference>